<feature type="signal peptide" evidence="2">
    <location>
        <begin position="1"/>
        <end position="21"/>
    </location>
</feature>
<sequence length="592" mass="67948">MNFRTVTSLVALLILPDSSFCVPPFIKDGIAQGKGSRSSIEEVSGHSHEPRPDAISGLIQSEDHNHEGIKKVGQADQHGSIDLSLSRLENQHINSAIKERITGKSEDALSLHHDQEKLAAKQAEFHSMLQSFADTEEEIEQTFFVAAHLSNHPAVQITDPDTKILASVVDRLRVVHNVLLSIHGTPDTLPDKSLIAKTQSSVRLKAFTDNAVKIYDEGVHDLFQLVQTPTYLPPAFYHLRLASNSCILQTLAYLRKYKLIPTDLEESIDSTLKSPAGLEWIARQTQEAFLPDSRYSNRFHHPLNEVEFLENHPQLVQYSHLFKGLEKKEQDLVLFNGLKISMTSVYRHTYQTTGYDPVTICTAAKGHTDFMEKMEKILLKELQPGHHQQITVEDLSEVRQDILNIKNFLMEPVVGPETDAVLEHHLMRYSFLILDFLQRKFGPDYMEKVGLSNKEHNTDEFQTIFAFMKSTGRMELWRVILMDYGWFLMKRTTFNQAVPPEVWKETSASLWEQLMEELPNYMRISHRMDQDPKWEAILGKNLYVHGFKWHWDYEIQTLGGYLDDFLALARVKRGHSIDLPPSYYLYDPPRTS</sequence>
<feature type="chain" id="PRO_5005550968" evidence="2">
    <location>
        <begin position="22"/>
        <end position="592"/>
    </location>
</feature>
<reference evidence="4" key="1">
    <citation type="submission" date="2014-03" db="EMBL/GenBank/DDBJ databases">
        <title>The Genome Sequence of Puccinia striiformis f. sp. tritici PST-78.</title>
        <authorList>
            <consortium name="The Broad Institute Genome Sequencing Platform"/>
            <person name="Cuomo C."/>
            <person name="Hulbert S."/>
            <person name="Chen X."/>
            <person name="Walker B."/>
            <person name="Young S.K."/>
            <person name="Zeng Q."/>
            <person name="Gargeya S."/>
            <person name="Fitzgerald M."/>
            <person name="Haas B."/>
            <person name="Abouelleil A."/>
            <person name="Alvarado L."/>
            <person name="Arachchi H.M."/>
            <person name="Berlin A.M."/>
            <person name="Chapman S.B."/>
            <person name="Goldberg J."/>
            <person name="Griggs A."/>
            <person name="Gujja S."/>
            <person name="Hansen M."/>
            <person name="Howarth C."/>
            <person name="Imamovic A."/>
            <person name="Larimer J."/>
            <person name="McCowan C."/>
            <person name="Montmayeur A."/>
            <person name="Murphy C."/>
            <person name="Neiman D."/>
            <person name="Pearson M."/>
            <person name="Priest M."/>
            <person name="Roberts A."/>
            <person name="Saif S."/>
            <person name="Shea T."/>
            <person name="Sisk P."/>
            <person name="Sykes S."/>
            <person name="Wortman J."/>
            <person name="Nusbaum C."/>
            <person name="Birren B."/>
        </authorList>
    </citation>
    <scope>NUCLEOTIDE SEQUENCE [LARGE SCALE GENOMIC DNA]</scope>
    <source>
        <strain evidence="4">race PST-78</strain>
    </source>
</reference>
<accession>A0A0L0VZI9</accession>
<keyword evidence="4" id="KW-1185">Reference proteome</keyword>
<dbReference type="Proteomes" id="UP000054564">
    <property type="component" value="Unassembled WGS sequence"/>
</dbReference>
<feature type="compositionally biased region" description="Basic and acidic residues" evidence="1">
    <location>
        <begin position="39"/>
        <end position="52"/>
    </location>
</feature>
<evidence type="ECO:0000313" key="3">
    <source>
        <dbReference type="EMBL" id="KNF04683.1"/>
    </source>
</evidence>
<organism evidence="3 4">
    <name type="scientific">Puccinia striiformis f. sp. tritici PST-78</name>
    <dbReference type="NCBI Taxonomy" id="1165861"/>
    <lineage>
        <taxon>Eukaryota</taxon>
        <taxon>Fungi</taxon>
        <taxon>Dikarya</taxon>
        <taxon>Basidiomycota</taxon>
        <taxon>Pucciniomycotina</taxon>
        <taxon>Pucciniomycetes</taxon>
        <taxon>Pucciniales</taxon>
        <taxon>Pucciniaceae</taxon>
        <taxon>Puccinia</taxon>
    </lineage>
</organism>
<evidence type="ECO:0000313" key="4">
    <source>
        <dbReference type="Proteomes" id="UP000054564"/>
    </source>
</evidence>
<dbReference type="EMBL" id="AJIL01000011">
    <property type="protein sequence ID" value="KNF04683.1"/>
    <property type="molecule type" value="Genomic_DNA"/>
</dbReference>
<name>A0A0L0VZI9_9BASI</name>
<keyword evidence="2" id="KW-0732">Signal</keyword>
<gene>
    <name evidence="3" type="ORF">PSTG_02168</name>
</gene>
<feature type="region of interest" description="Disordered" evidence="1">
    <location>
        <begin position="31"/>
        <end position="55"/>
    </location>
</feature>
<dbReference type="AlphaFoldDB" id="A0A0L0VZI9"/>
<comment type="caution">
    <text evidence="3">The sequence shown here is derived from an EMBL/GenBank/DDBJ whole genome shotgun (WGS) entry which is preliminary data.</text>
</comment>
<evidence type="ECO:0000256" key="1">
    <source>
        <dbReference type="SAM" id="MobiDB-lite"/>
    </source>
</evidence>
<evidence type="ECO:0000256" key="2">
    <source>
        <dbReference type="SAM" id="SignalP"/>
    </source>
</evidence>
<dbReference type="OrthoDB" id="2499328at2759"/>
<protein>
    <submittedName>
        <fullName evidence="3">Uncharacterized protein</fullName>
    </submittedName>
</protein>
<proteinExistence type="predicted"/>